<feature type="transmembrane region" description="Helical" evidence="2">
    <location>
        <begin position="6"/>
        <end position="27"/>
    </location>
</feature>
<reference evidence="3" key="1">
    <citation type="journal article" date="2020" name="mSystems">
        <title>Genome- and Community-Level Interaction Insights into Carbon Utilization and Element Cycling Functions of Hydrothermarchaeota in Hydrothermal Sediment.</title>
        <authorList>
            <person name="Zhou Z."/>
            <person name="Liu Y."/>
            <person name="Xu W."/>
            <person name="Pan J."/>
            <person name="Luo Z.H."/>
            <person name="Li M."/>
        </authorList>
    </citation>
    <scope>NUCLEOTIDE SEQUENCE [LARGE SCALE GENOMIC DNA]</scope>
    <source>
        <strain evidence="3">SpSt-1116</strain>
    </source>
</reference>
<dbReference type="AlphaFoldDB" id="A0A7J3ZLE6"/>
<keyword evidence="1" id="KW-0175">Coiled coil</keyword>
<comment type="caution">
    <text evidence="3">The sequence shown here is derived from an EMBL/GenBank/DDBJ whole genome shotgun (WGS) entry which is preliminary data.</text>
</comment>
<feature type="transmembrane region" description="Helical" evidence="2">
    <location>
        <begin position="34"/>
        <end position="56"/>
    </location>
</feature>
<evidence type="ECO:0000256" key="2">
    <source>
        <dbReference type="SAM" id="Phobius"/>
    </source>
</evidence>
<keyword evidence="2" id="KW-0812">Transmembrane</keyword>
<evidence type="ECO:0000256" key="1">
    <source>
        <dbReference type="SAM" id="Coils"/>
    </source>
</evidence>
<name>A0A7J3ZLE6_9CREN</name>
<dbReference type="EMBL" id="DRZC01000076">
    <property type="protein sequence ID" value="HHQ80889.1"/>
    <property type="molecule type" value="Genomic_DNA"/>
</dbReference>
<gene>
    <name evidence="3" type="ORF">ENM78_05520</name>
</gene>
<feature type="coiled-coil region" evidence="1">
    <location>
        <begin position="67"/>
        <end position="101"/>
    </location>
</feature>
<keyword evidence="2" id="KW-1133">Transmembrane helix</keyword>
<proteinExistence type="predicted"/>
<accession>A0A7J3ZLE6</accession>
<protein>
    <submittedName>
        <fullName evidence="3">Transcriptional regulator</fullName>
    </submittedName>
</protein>
<organism evidence="3">
    <name type="scientific">Fervidicoccus fontis</name>
    <dbReference type="NCBI Taxonomy" id="683846"/>
    <lineage>
        <taxon>Archaea</taxon>
        <taxon>Thermoproteota</taxon>
        <taxon>Thermoprotei</taxon>
        <taxon>Fervidicoccales</taxon>
        <taxon>Fervidicoccaceae</taxon>
        <taxon>Fervidicoccus</taxon>
    </lineage>
</organism>
<sequence length="102" mass="11266">MNRDRVIGAIIMVVSITAVVLYVYGLFATQYSMLLLKLTGAIAVAGVFGILAWIGYTLATTPPPKPIEEIEKEIEEELKKIEAEQKEIEQKEAAGGEKEKEK</sequence>
<keyword evidence="2" id="KW-0472">Membrane</keyword>
<evidence type="ECO:0000313" key="3">
    <source>
        <dbReference type="EMBL" id="HHQ80889.1"/>
    </source>
</evidence>